<dbReference type="EMBL" id="JAKIJS010000001">
    <property type="protein sequence ID" value="MCF6137443.1"/>
    <property type="molecule type" value="Genomic_DNA"/>
</dbReference>
<dbReference type="PANTHER" id="PTHR42942">
    <property type="entry name" value="6-O-METHYLGUANINE DNA METHYLTRANSFERASE"/>
    <property type="match status" value="1"/>
</dbReference>
<dbReference type="Proteomes" id="UP001649381">
    <property type="component" value="Unassembled WGS sequence"/>
</dbReference>
<reference evidence="3 4" key="1">
    <citation type="submission" date="2022-01" db="EMBL/GenBank/DDBJ databases">
        <title>Alkalihalobacillus sp. EGI L200015, a novel bacterium isolated from a salt lake sediment.</title>
        <authorList>
            <person name="Gao L."/>
            <person name="Fang B.-Z."/>
            <person name="Li W.-J."/>
        </authorList>
    </citation>
    <scope>NUCLEOTIDE SEQUENCE [LARGE SCALE GENOMIC DNA]</scope>
    <source>
        <strain evidence="3 4">KCTC 12718</strain>
    </source>
</reference>
<accession>A0ABS9GXD8</accession>
<dbReference type="InterPro" id="IPR052520">
    <property type="entry name" value="ATL_DNA_repair"/>
</dbReference>
<evidence type="ECO:0000313" key="3">
    <source>
        <dbReference type="EMBL" id="MCF6137443.1"/>
    </source>
</evidence>
<proteinExistence type="predicted"/>
<name>A0ABS9GXD8_9BACL</name>
<keyword evidence="1" id="KW-0227">DNA damage</keyword>
<dbReference type="CDD" id="cd06445">
    <property type="entry name" value="ATase"/>
    <property type="match status" value="1"/>
</dbReference>
<dbReference type="PANTHER" id="PTHR42942:SF1">
    <property type="entry name" value="ALKYLTRANSFERASE-LIKE PROTEIN 1"/>
    <property type="match status" value="1"/>
</dbReference>
<dbReference type="Gene3D" id="1.10.10.10">
    <property type="entry name" value="Winged helix-like DNA-binding domain superfamily/Winged helix DNA-binding domain"/>
    <property type="match status" value="1"/>
</dbReference>
<dbReference type="InterPro" id="IPR036388">
    <property type="entry name" value="WH-like_DNA-bd_sf"/>
</dbReference>
<feature type="domain" description="Methylated-DNA-[protein]-cysteine S-methyltransferase DNA binding" evidence="2">
    <location>
        <begin position="3"/>
        <end position="84"/>
    </location>
</feature>
<dbReference type="InterPro" id="IPR014048">
    <property type="entry name" value="MethylDNA_cys_MeTrfase_DNA-bd"/>
</dbReference>
<evidence type="ECO:0000259" key="2">
    <source>
        <dbReference type="Pfam" id="PF01035"/>
    </source>
</evidence>
<dbReference type="SUPFAM" id="SSF46767">
    <property type="entry name" value="Methylated DNA-protein cysteine methyltransferase, C-terminal domain"/>
    <property type="match status" value="1"/>
</dbReference>
<keyword evidence="4" id="KW-1185">Reference proteome</keyword>
<dbReference type="Pfam" id="PF01035">
    <property type="entry name" value="DNA_binding_1"/>
    <property type="match status" value="1"/>
</dbReference>
<protein>
    <submittedName>
        <fullName evidence="3">MGMT family protein</fullName>
    </submittedName>
</protein>
<gene>
    <name evidence="3" type="ORF">L2716_06850</name>
</gene>
<organism evidence="3 4">
    <name type="scientific">Pseudalkalibacillus berkeleyi</name>
    <dbReference type="NCBI Taxonomy" id="1069813"/>
    <lineage>
        <taxon>Bacteria</taxon>
        <taxon>Bacillati</taxon>
        <taxon>Bacillota</taxon>
        <taxon>Bacilli</taxon>
        <taxon>Bacillales</taxon>
        <taxon>Fictibacillaceae</taxon>
        <taxon>Pseudalkalibacillus</taxon>
    </lineage>
</organism>
<dbReference type="RefSeq" id="WP_236333040.1">
    <property type="nucleotide sequence ID" value="NZ_JAKIJS010000001.1"/>
</dbReference>
<sequence>MKPFTENVVKIISSIPAGRVMTYGQIAKLAGSPRGARQVVRVLHTMSQAHQLPWHRVINSKGAISIKDDQQNDIQRKLLQKEGIIVDTSNTIDLNTYQHHPNEIDDDVNLI</sequence>
<dbReference type="InterPro" id="IPR036217">
    <property type="entry name" value="MethylDNA_cys_MeTrfase_DNAb"/>
</dbReference>
<comment type="caution">
    <text evidence="3">The sequence shown here is derived from an EMBL/GenBank/DDBJ whole genome shotgun (WGS) entry which is preliminary data.</text>
</comment>
<evidence type="ECO:0000313" key="4">
    <source>
        <dbReference type="Proteomes" id="UP001649381"/>
    </source>
</evidence>
<evidence type="ECO:0000256" key="1">
    <source>
        <dbReference type="ARBA" id="ARBA00022763"/>
    </source>
</evidence>